<feature type="domain" description="Thioredoxin" evidence="3">
    <location>
        <begin position="6"/>
        <end position="157"/>
    </location>
</feature>
<sequence length="157" mass="16771">MKLSVLSLAALLPAAAAATPFQSQPVFGVSSPRSSTSCINSVVSLRGGAVHESSTLADLESRIQSAALNDKLIVIDFTATWCGPCKMIAPIFKELSEEHGSKAQFIKVDVDDNPEAAQKYGVSAMPTFVFIKGGEVVDRLMGANSDRLKELIEEWSL</sequence>
<dbReference type="PRINTS" id="PR00421">
    <property type="entry name" value="THIOREDOXIN"/>
</dbReference>
<evidence type="ECO:0000256" key="2">
    <source>
        <dbReference type="SAM" id="SignalP"/>
    </source>
</evidence>
<dbReference type="FunFam" id="3.40.30.10:FF:000245">
    <property type="entry name" value="Thioredoxin"/>
    <property type="match status" value="1"/>
</dbReference>
<keyword evidence="5" id="KW-1185">Reference proteome</keyword>
<dbReference type="PROSITE" id="PS00194">
    <property type="entry name" value="THIOREDOXIN_1"/>
    <property type="match status" value="1"/>
</dbReference>
<name>A0ABD3Q6H7_9STRA</name>
<gene>
    <name evidence="4" type="ORF">ACHAWO_001572</name>
</gene>
<dbReference type="SUPFAM" id="SSF52833">
    <property type="entry name" value="Thioredoxin-like"/>
    <property type="match status" value="1"/>
</dbReference>
<dbReference type="EMBL" id="JALLPJ020000313">
    <property type="protein sequence ID" value="KAL3795577.1"/>
    <property type="molecule type" value="Genomic_DNA"/>
</dbReference>
<feature type="chain" id="PRO_5044873068" description="Thioredoxin domain-containing protein" evidence="2">
    <location>
        <begin position="19"/>
        <end position="157"/>
    </location>
</feature>
<dbReference type="Gene3D" id="3.40.30.10">
    <property type="entry name" value="Glutaredoxin"/>
    <property type="match status" value="1"/>
</dbReference>
<evidence type="ECO:0000259" key="3">
    <source>
        <dbReference type="PROSITE" id="PS51352"/>
    </source>
</evidence>
<dbReference type="InterPro" id="IPR005746">
    <property type="entry name" value="Thioredoxin"/>
</dbReference>
<reference evidence="4 5" key="1">
    <citation type="submission" date="2024-10" db="EMBL/GenBank/DDBJ databases">
        <title>Updated reference genomes for cyclostephanoid diatoms.</title>
        <authorList>
            <person name="Roberts W.R."/>
            <person name="Alverson A.J."/>
        </authorList>
    </citation>
    <scope>NUCLEOTIDE SEQUENCE [LARGE SCALE GENOMIC DNA]</scope>
    <source>
        <strain evidence="4 5">AJA010-31</strain>
    </source>
</reference>
<dbReference type="InterPro" id="IPR013766">
    <property type="entry name" value="Thioredoxin_domain"/>
</dbReference>
<feature type="signal peptide" evidence="2">
    <location>
        <begin position="1"/>
        <end position="18"/>
    </location>
</feature>
<accession>A0ABD3Q6H7</accession>
<evidence type="ECO:0000313" key="4">
    <source>
        <dbReference type="EMBL" id="KAL3795577.1"/>
    </source>
</evidence>
<dbReference type="CDD" id="cd02947">
    <property type="entry name" value="TRX_family"/>
    <property type="match status" value="1"/>
</dbReference>
<dbReference type="PROSITE" id="PS51352">
    <property type="entry name" value="THIOREDOXIN_2"/>
    <property type="match status" value="1"/>
</dbReference>
<dbReference type="PANTHER" id="PTHR46115">
    <property type="entry name" value="THIOREDOXIN-LIKE PROTEIN 1"/>
    <property type="match status" value="1"/>
</dbReference>
<dbReference type="InterPro" id="IPR036249">
    <property type="entry name" value="Thioredoxin-like_sf"/>
</dbReference>
<protein>
    <recommendedName>
        <fullName evidence="3">Thioredoxin domain-containing protein</fullName>
    </recommendedName>
</protein>
<keyword evidence="2" id="KW-0732">Signal</keyword>
<dbReference type="Pfam" id="PF00085">
    <property type="entry name" value="Thioredoxin"/>
    <property type="match status" value="1"/>
</dbReference>
<evidence type="ECO:0000256" key="1">
    <source>
        <dbReference type="ARBA" id="ARBA00023157"/>
    </source>
</evidence>
<keyword evidence="1" id="KW-1015">Disulfide bond</keyword>
<dbReference type="InterPro" id="IPR017937">
    <property type="entry name" value="Thioredoxin_CS"/>
</dbReference>
<dbReference type="AlphaFoldDB" id="A0ABD3Q6H7"/>
<comment type="caution">
    <text evidence="4">The sequence shown here is derived from an EMBL/GenBank/DDBJ whole genome shotgun (WGS) entry which is preliminary data.</text>
</comment>
<proteinExistence type="predicted"/>
<organism evidence="4 5">
    <name type="scientific">Cyclotella atomus</name>
    <dbReference type="NCBI Taxonomy" id="382360"/>
    <lineage>
        <taxon>Eukaryota</taxon>
        <taxon>Sar</taxon>
        <taxon>Stramenopiles</taxon>
        <taxon>Ochrophyta</taxon>
        <taxon>Bacillariophyta</taxon>
        <taxon>Coscinodiscophyceae</taxon>
        <taxon>Thalassiosirophycidae</taxon>
        <taxon>Stephanodiscales</taxon>
        <taxon>Stephanodiscaceae</taxon>
        <taxon>Cyclotella</taxon>
    </lineage>
</organism>
<dbReference type="Proteomes" id="UP001530400">
    <property type="component" value="Unassembled WGS sequence"/>
</dbReference>
<dbReference type="NCBIfam" id="TIGR01068">
    <property type="entry name" value="thioredoxin"/>
    <property type="match status" value="1"/>
</dbReference>
<evidence type="ECO:0000313" key="5">
    <source>
        <dbReference type="Proteomes" id="UP001530400"/>
    </source>
</evidence>